<gene>
    <name evidence="1" type="ORF">GIB67_001971</name>
</gene>
<dbReference type="AlphaFoldDB" id="A0A7J7MAB0"/>
<dbReference type="Proteomes" id="UP000541444">
    <property type="component" value="Unassembled WGS sequence"/>
</dbReference>
<evidence type="ECO:0000313" key="2">
    <source>
        <dbReference type="Proteomes" id="UP000541444"/>
    </source>
</evidence>
<accession>A0A7J7MAB0</accession>
<dbReference type="EMBL" id="JACGCM010001662">
    <property type="protein sequence ID" value="KAF6151688.1"/>
    <property type="molecule type" value="Genomic_DNA"/>
</dbReference>
<organism evidence="1 2">
    <name type="scientific">Kingdonia uniflora</name>
    <dbReference type="NCBI Taxonomy" id="39325"/>
    <lineage>
        <taxon>Eukaryota</taxon>
        <taxon>Viridiplantae</taxon>
        <taxon>Streptophyta</taxon>
        <taxon>Embryophyta</taxon>
        <taxon>Tracheophyta</taxon>
        <taxon>Spermatophyta</taxon>
        <taxon>Magnoliopsida</taxon>
        <taxon>Ranunculales</taxon>
        <taxon>Circaeasteraceae</taxon>
        <taxon>Kingdonia</taxon>
    </lineage>
</organism>
<evidence type="ECO:0000313" key="1">
    <source>
        <dbReference type="EMBL" id="KAF6151688.1"/>
    </source>
</evidence>
<reference evidence="1 2" key="1">
    <citation type="journal article" date="2020" name="IScience">
        <title>Genome Sequencing of the Endangered Kingdonia uniflora (Circaeasteraceae, Ranunculales) Reveals Potential Mechanisms of Evolutionary Specialization.</title>
        <authorList>
            <person name="Sun Y."/>
            <person name="Deng T."/>
            <person name="Zhang A."/>
            <person name="Moore M.J."/>
            <person name="Landis J.B."/>
            <person name="Lin N."/>
            <person name="Zhang H."/>
            <person name="Zhang X."/>
            <person name="Huang J."/>
            <person name="Zhang X."/>
            <person name="Sun H."/>
            <person name="Wang H."/>
        </authorList>
    </citation>
    <scope>NUCLEOTIDE SEQUENCE [LARGE SCALE GENOMIC DNA]</scope>
    <source>
        <strain evidence="1">TB1705</strain>
        <tissue evidence="1">Leaf</tissue>
    </source>
</reference>
<keyword evidence="2" id="KW-1185">Reference proteome</keyword>
<comment type="caution">
    <text evidence="1">The sequence shown here is derived from an EMBL/GenBank/DDBJ whole genome shotgun (WGS) entry which is preliminary data.</text>
</comment>
<name>A0A7J7MAB0_9MAGN</name>
<sequence>MTSFKRRQIVTFKKVFANPKLLAIAMKPSETDMQQGLVQEAMRNQIEAPTIGAPAVVVPAVGTLAIVGDNTLPLGDIPLLGQYQFSALEKTAKPKREGVGREVNFKAISSKYGSDLLETMVVAVVAKTDVVFINQEEAVGEAYQILEVEKTEDEASQSIYLQASTDQTTVVSTEEQTIEVVQTDLVIFHQEEDIGEASKFVLIESEVDVTLKKKHALTEDEINERAFIMVCRMNQLHAHLDELLPGVLLESFIQRPISQDEKNQVGQVWSLRKDELFLKAKKNNKSTYMRIGEEVVCLNALYTLYPK</sequence>
<protein>
    <submittedName>
        <fullName evidence="1">Uncharacterized protein</fullName>
    </submittedName>
</protein>
<proteinExistence type="predicted"/>